<dbReference type="Proteomes" id="UP001236014">
    <property type="component" value="Chromosome"/>
</dbReference>
<evidence type="ECO:0000259" key="1">
    <source>
        <dbReference type="SMART" id="SM00849"/>
    </source>
</evidence>
<evidence type="ECO:0000313" key="2">
    <source>
        <dbReference type="EMBL" id="WIX80240.1"/>
    </source>
</evidence>
<dbReference type="PANTHER" id="PTHR42951">
    <property type="entry name" value="METALLO-BETA-LACTAMASE DOMAIN-CONTAINING"/>
    <property type="match status" value="1"/>
</dbReference>
<dbReference type="SMART" id="SM00849">
    <property type="entry name" value="Lactamase_B"/>
    <property type="match status" value="1"/>
</dbReference>
<feature type="domain" description="Metallo-beta-lactamase" evidence="1">
    <location>
        <begin position="30"/>
        <end position="210"/>
    </location>
</feature>
<keyword evidence="3" id="KW-1185">Reference proteome</keyword>
<dbReference type="Gene3D" id="3.60.15.10">
    <property type="entry name" value="Ribonuclease Z/Hydroxyacylglutathione hydrolase-like"/>
    <property type="match status" value="1"/>
</dbReference>
<proteinExistence type="predicted"/>
<accession>A0A9Y2IH43</accession>
<gene>
    <name evidence="2" type="ORF">QRX50_05475</name>
</gene>
<dbReference type="CDD" id="cd16282">
    <property type="entry name" value="metallo-hydrolase-like_MBL-fold"/>
    <property type="match status" value="1"/>
</dbReference>
<dbReference type="AlphaFoldDB" id="A0A9Y2IH43"/>
<dbReference type="RefSeq" id="WP_285970875.1">
    <property type="nucleotide sequence ID" value="NZ_CP127294.1"/>
</dbReference>
<evidence type="ECO:0000313" key="3">
    <source>
        <dbReference type="Proteomes" id="UP001236014"/>
    </source>
</evidence>
<protein>
    <submittedName>
        <fullName evidence="2">MBL fold metallo-hydrolase</fullName>
    </submittedName>
</protein>
<sequence>MIDRSPGAAKVERLADGVFGYVQPDGSWFINNCGFVSAGDHTVLIDTCATERRTRALLAAAEATAGPVTTLVNTHHHSDHTNGNYLVGGATIIGQRKTRDAMLAAGIETYDGVLVGNDWGHLELRAPDVVFDDRLTVHAGDTAIELVHSGHAAHTTNDVLAWLPEQRVLFAGDLVFNGGSPFALMGSVAGWRAALDVIRELEPALILPGHGGPCGLETVDVVDAYLKFVQETAERGKAAGLSPLHLAKETDLGAFSDLSEQERLAGNLHRAYAELDGAEWGAPIDLVAAITDMVAYNGAPIRCFS</sequence>
<reference evidence="2 3" key="1">
    <citation type="submission" date="2023-06" db="EMBL/GenBank/DDBJ databases">
        <authorList>
            <person name="Oyuntsetseg B."/>
            <person name="Kim S.B."/>
        </authorList>
    </citation>
    <scope>NUCLEOTIDE SEQUENCE [LARGE SCALE GENOMIC DNA]</scope>
    <source>
        <strain evidence="2 3">2-15</strain>
    </source>
</reference>
<dbReference type="KEGG" id="acab:QRX50_05475"/>
<dbReference type="SUPFAM" id="SSF56281">
    <property type="entry name" value="Metallo-hydrolase/oxidoreductase"/>
    <property type="match status" value="1"/>
</dbReference>
<dbReference type="InterPro" id="IPR050855">
    <property type="entry name" value="NDM-1-like"/>
</dbReference>
<dbReference type="Pfam" id="PF00753">
    <property type="entry name" value="Lactamase_B"/>
    <property type="match status" value="1"/>
</dbReference>
<name>A0A9Y2IH43_9PSEU</name>
<organism evidence="2 3">
    <name type="scientific">Amycolatopsis carbonis</name>
    <dbReference type="NCBI Taxonomy" id="715471"/>
    <lineage>
        <taxon>Bacteria</taxon>
        <taxon>Bacillati</taxon>
        <taxon>Actinomycetota</taxon>
        <taxon>Actinomycetes</taxon>
        <taxon>Pseudonocardiales</taxon>
        <taxon>Pseudonocardiaceae</taxon>
        <taxon>Amycolatopsis</taxon>
    </lineage>
</organism>
<dbReference type="EMBL" id="CP127294">
    <property type="protein sequence ID" value="WIX80240.1"/>
    <property type="molecule type" value="Genomic_DNA"/>
</dbReference>
<dbReference type="PANTHER" id="PTHR42951:SF4">
    <property type="entry name" value="ACYL-COENZYME A THIOESTERASE MBLAC2"/>
    <property type="match status" value="1"/>
</dbReference>
<dbReference type="InterPro" id="IPR001279">
    <property type="entry name" value="Metallo-B-lactamas"/>
</dbReference>
<dbReference type="InterPro" id="IPR036866">
    <property type="entry name" value="RibonucZ/Hydroxyglut_hydro"/>
</dbReference>